<dbReference type="HOGENOM" id="CLU_025711_3_1_5"/>
<proteinExistence type="predicted"/>
<name>A3VFY4_9RHOB</name>
<dbReference type="InterPro" id="IPR016040">
    <property type="entry name" value="NAD(P)-bd_dom"/>
</dbReference>
<dbReference type="Pfam" id="PF13460">
    <property type="entry name" value="NAD_binding_10"/>
    <property type="match status" value="1"/>
</dbReference>
<accession>A3VFY4</accession>
<reference evidence="2 3" key="1">
    <citation type="journal article" date="2010" name="J. Bacteriol.">
        <title>Genome sequences of Pelagibaca bermudensis HTCC2601T and Maritimibacter alkaliphilus HTCC2654T, the type strains of two marine Roseobacter genera.</title>
        <authorList>
            <person name="Thrash J.C."/>
            <person name="Cho J.C."/>
            <person name="Ferriera S."/>
            <person name="Johnson J."/>
            <person name="Vergin K.L."/>
            <person name="Giovannoni S.J."/>
        </authorList>
    </citation>
    <scope>NUCLEOTIDE SEQUENCE [LARGE SCALE GENOMIC DNA]</scope>
    <source>
        <strain evidence="2 3">HTCC2654</strain>
    </source>
</reference>
<keyword evidence="3" id="KW-1185">Reference proteome</keyword>
<comment type="caution">
    <text evidence="2">The sequence shown here is derived from an EMBL/GenBank/DDBJ whole genome shotgun (WGS) entry which is preliminary data.</text>
</comment>
<gene>
    <name evidence="2" type="ORF">RB2654_06609</name>
</gene>
<dbReference type="AlphaFoldDB" id="A3VFY4"/>
<dbReference type="PANTHER" id="PTHR43355">
    <property type="entry name" value="FLAVIN REDUCTASE (NADPH)"/>
    <property type="match status" value="1"/>
</dbReference>
<dbReference type="InterPro" id="IPR036291">
    <property type="entry name" value="NAD(P)-bd_dom_sf"/>
</dbReference>
<organism evidence="2 3">
    <name type="scientific">Maritimibacter alkaliphilus HTCC2654</name>
    <dbReference type="NCBI Taxonomy" id="314271"/>
    <lineage>
        <taxon>Bacteria</taxon>
        <taxon>Pseudomonadati</taxon>
        <taxon>Pseudomonadota</taxon>
        <taxon>Alphaproteobacteria</taxon>
        <taxon>Rhodobacterales</taxon>
        <taxon>Roseobacteraceae</taxon>
        <taxon>Maritimibacter</taxon>
    </lineage>
</organism>
<dbReference type="EMBL" id="AAMT01000007">
    <property type="protein sequence ID" value="EAQ12760.1"/>
    <property type="molecule type" value="Genomic_DNA"/>
</dbReference>
<protein>
    <recommendedName>
        <fullName evidence="1">NAD(P)-binding domain-containing protein</fullName>
    </recommendedName>
</protein>
<sequence length="206" mass="21954">MEDEMKVALIGASGKAGSRVLKELADRGHEVTALVRNPDNVADLPGVSAVAVTGDGSDLADKIAGHDAVISSVRFVDLDPDVLLPAIKASGVKRYLVVGGAGSLMHPDGVIEVEQPGFPDVAKPNSIRGGYLLDQLKASEGLDWTYLSPPRMFVPGERTGTFRYGKDDMLMKDGAPTSISFEDFALALVDELEKPEHTGERFTIGY</sequence>
<dbReference type="STRING" id="314271.RB2654_06609"/>
<dbReference type="Proteomes" id="UP000002931">
    <property type="component" value="Unassembled WGS sequence"/>
</dbReference>
<dbReference type="PANTHER" id="PTHR43355:SF2">
    <property type="entry name" value="FLAVIN REDUCTASE (NADPH)"/>
    <property type="match status" value="1"/>
</dbReference>
<dbReference type="eggNOG" id="COG2910">
    <property type="taxonomic scope" value="Bacteria"/>
</dbReference>
<dbReference type="GO" id="GO:0016646">
    <property type="term" value="F:oxidoreductase activity, acting on the CH-NH group of donors, NAD or NADP as acceptor"/>
    <property type="evidence" value="ECO:0007669"/>
    <property type="project" value="TreeGrafter"/>
</dbReference>
<dbReference type="SUPFAM" id="SSF51735">
    <property type="entry name" value="NAD(P)-binding Rossmann-fold domains"/>
    <property type="match status" value="1"/>
</dbReference>
<evidence type="ECO:0000313" key="3">
    <source>
        <dbReference type="Proteomes" id="UP000002931"/>
    </source>
</evidence>
<evidence type="ECO:0000313" key="2">
    <source>
        <dbReference type="EMBL" id="EAQ12760.1"/>
    </source>
</evidence>
<dbReference type="InterPro" id="IPR051606">
    <property type="entry name" value="Polyketide_Oxido-like"/>
</dbReference>
<evidence type="ECO:0000259" key="1">
    <source>
        <dbReference type="Pfam" id="PF13460"/>
    </source>
</evidence>
<dbReference type="Gene3D" id="3.40.50.720">
    <property type="entry name" value="NAD(P)-binding Rossmann-like Domain"/>
    <property type="match status" value="1"/>
</dbReference>
<feature type="domain" description="NAD(P)-binding" evidence="1">
    <location>
        <begin position="11"/>
        <end position="195"/>
    </location>
</feature>